<accession>A0A0A3AL51</accession>
<feature type="domain" description="HTH lysR-type" evidence="5">
    <location>
        <begin position="5"/>
        <end position="62"/>
    </location>
</feature>
<dbReference type="GO" id="GO:0043565">
    <property type="term" value="F:sequence-specific DNA binding"/>
    <property type="evidence" value="ECO:0007669"/>
    <property type="project" value="TreeGrafter"/>
</dbReference>
<dbReference type="Pfam" id="PF00126">
    <property type="entry name" value="HTH_1"/>
    <property type="match status" value="1"/>
</dbReference>
<organism evidence="6 7">
    <name type="scientific">Chelonobacter oris</name>
    <dbReference type="NCBI Taxonomy" id="505317"/>
    <lineage>
        <taxon>Bacteria</taxon>
        <taxon>Pseudomonadati</taxon>
        <taxon>Pseudomonadota</taxon>
        <taxon>Gammaproteobacteria</taxon>
        <taxon>Pasteurellales</taxon>
        <taxon>Pasteurellaceae</taxon>
        <taxon>Chelonobacter</taxon>
    </lineage>
</organism>
<evidence type="ECO:0000256" key="1">
    <source>
        <dbReference type="ARBA" id="ARBA00009437"/>
    </source>
</evidence>
<dbReference type="InterPro" id="IPR005119">
    <property type="entry name" value="LysR_subst-bd"/>
</dbReference>
<reference evidence="6 7" key="1">
    <citation type="submission" date="2014-11" db="EMBL/GenBank/DDBJ databases">
        <title>Draft genome sequence of Chelonobacter oris 1662T, associated with respiratory disease in Hermann's Tortoises.</title>
        <authorList>
            <person name="Kudirkiene E."/>
            <person name="Hansen M.J."/>
            <person name="Bojesen A.M."/>
        </authorList>
    </citation>
    <scope>NUCLEOTIDE SEQUENCE [LARGE SCALE GENOMIC DNA]</scope>
    <source>
        <strain evidence="6 7">1662</strain>
    </source>
</reference>
<dbReference type="InterPro" id="IPR000847">
    <property type="entry name" value="LysR_HTH_N"/>
</dbReference>
<dbReference type="Gene3D" id="1.10.10.10">
    <property type="entry name" value="Winged helix-like DNA-binding domain superfamily/Winged helix DNA-binding domain"/>
    <property type="match status" value="1"/>
</dbReference>
<sequence>MHKRENYNDLYSFLLVAREKNFSKAAAKLGISSPALSKAIRLLEQRLGLLLFHRTTRSVSLTQAGEQLFRTAEQSFNKLDNELNLLEHYRHSPSGLVRINCALQPINTILIPKLAHFAEQYPDIRLEMISENRFVDIVADGFDAGIRLGADVAEDMIAVKISDVLKMAVVATPSYFEQHGFPRTIEALAKHNCIAYRLSDGGVFTWEFNQNGKTIKIKPQGQWIFNDDYTTLTAAKKGLGIAYLPESLVAFELGNGQLIRIFIEQSQTLPALYLYYPHRNASLALRAVIDALRIR</sequence>
<dbReference type="CDD" id="cd08474">
    <property type="entry name" value="PBP2_CrgA_like_5"/>
    <property type="match status" value="1"/>
</dbReference>
<evidence type="ECO:0000313" key="7">
    <source>
        <dbReference type="Proteomes" id="UP000030380"/>
    </source>
</evidence>
<dbReference type="PANTHER" id="PTHR30537:SF1">
    <property type="entry name" value="HTH-TYPE TRANSCRIPTIONAL REGULATOR PGRR"/>
    <property type="match status" value="1"/>
</dbReference>
<name>A0A0A3AL51_9PAST</name>
<protein>
    <submittedName>
        <fullName evidence="6">LysR family transcriptional regulator</fullName>
    </submittedName>
</protein>
<evidence type="ECO:0000259" key="5">
    <source>
        <dbReference type="PROSITE" id="PS50931"/>
    </source>
</evidence>
<dbReference type="SUPFAM" id="SSF53850">
    <property type="entry name" value="Periplasmic binding protein-like II"/>
    <property type="match status" value="1"/>
</dbReference>
<evidence type="ECO:0000256" key="4">
    <source>
        <dbReference type="ARBA" id="ARBA00023163"/>
    </source>
</evidence>
<dbReference type="OrthoDB" id="9813056at2"/>
<dbReference type="InterPro" id="IPR036390">
    <property type="entry name" value="WH_DNA-bd_sf"/>
</dbReference>
<comment type="similarity">
    <text evidence="1">Belongs to the LysR transcriptional regulatory family.</text>
</comment>
<dbReference type="Pfam" id="PF03466">
    <property type="entry name" value="LysR_substrate"/>
    <property type="match status" value="1"/>
</dbReference>
<dbReference type="STRING" id="505317.OA57_08335"/>
<evidence type="ECO:0000313" key="6">
    <source>
        <dbReference type="EMBL" id="KGQ70061.1"/>
    </source>
</evidence>
<keyword evidence="2" id="KW-0805">Transcription regulation</keyword>
<gene>
    <name evidence="6" type="ORF">OA57_08335</name>
</gene>
<dbReference type="Proteomes" id="UP000030380">
    <property type="component" value="Unassembled WGS sequence"/>
</dbReference>
<dbReference type="AlphaFoldDB" id="A0A0A3AL51"/>
<proteinExistence type="inferred from homology"/>
<dbReference type="GO" id="GO:0003700">
    <property type="term" value="F:DNA-binding transcription factor activity"/>
    <property type="evidence" value="ECO:0007669"/>
    <property type="project" value="InterPro"/>
</dbReference>
<dbReference type="PANTHER" id="PTHR30537">
    <property type="entry name" value="HTH-TYPE TRANSCRIPTIONAL REGULATOR"/>
    <property type="match status" value="1"/>
</dbReference>
<keyword evidence="7" id="KW-1185">Reference proteome</keyword>
<dbReference type="PROSITE" id="PS50931">
    <property type="entry name" value="HTH_LYSR"/>
    <property type="match status" value="1"/>
</dbReference>
<dbReference type="EMBL" id="JSUM01000013">
    <property type="protein sequence ID" value="KGQ70061.1"/>
    <property type="molecule type" value="Genomic_DNA"/>
</dbReference>
<keyword evidence="4" id="KW-0804">Transcription</keyword>
<dbReference type="InterPro" id="IPR036388">
    <property type="entry name" value="WH-like_DNA-bd_sf"/>
</dbReference>
<dbReference type="Gene3D" id="3.40.190.290">
    <property type="match status" value="1"/>
</dbReference>
<dbReference type="GO" id="GO:0006351">
    <property type="term" value="P:DNA-templated transcription"/>
    <property type="evidence" value="ECO:0007669"/>
    <property type="project" value="TreeGrafter"/>
</dbReference>
<keyword evidence="3" id="KW-0238">DNA-binding</keyword>
<comment type="caution">
    <text evidence="6">The sequence shown here is derived from an EMBL/GenBank/DDBJ whole genome shotgun (WGS) entry which is preliminary data.</text>
</comment>
<evidence type="ECO:0000256" key="2">
    <source>
        <dbReference type="ARBA" id="ARBA00023015"/>
    </source>
</evidence>
<dbReference type="PRINTS" id="PR00039">
    <property type="entry name" value="HTHLYSR"/>
</dbReference>
<dbReference type="InterPro" id="IPR058163">
    <property type="entry name" value="LysR-type_TF_proteobact-type"/>
</dbReference>
<evidence type="ECO:0000256" key="3">
    <source>
        <dbReference type="ARBA" id="ARBA00023125"/>
    </source>
</evidence>
<dbReference type="RefSeq" id="WP_034616219.1">
    <property type="nucleotide sequence ID" value="NZ_JSUM01000013.1"/>
</dbReference>
<dbReference type="FunFam" id="1.10.10.10:FF:000001">
    <property type="entry name" value="LysR family transcriptional regulator"/>
    <property type="match status" value="1"/>
</dbReference>
<dbReference type="SUPFAM" id="SSF46785">
    <property type="entry name" value="Winged helix' DNA-binding domain"/>
    <property type="match status" value="1"/>
</dbReference>